<dbReference type="RefSeq" id="WP_307569273.1">
    <property type="nucleotide sequence ID" value="NZ_JAUSQU010000002.1"/>
</dbReference>
<keyword evidence="3" id="KW-1185">Reference proteome</keyword>
<organism evidence="2 3">
    <name type="scientific">Streptosporangium lutulentum</name>
    <dbReference type="NCBI Taxonomy" id="1461250"/>
    <lineage>
        <taxon>Bacteria</taxon>
        <taxon>Bacillati</taxon>
        <taxon>Actinomycetota</taxon>
        <taxon>Actinomycetes</taxon>
        <taxon>Streptosporangiales</taxon>
        <taxon>Streptosporangiaceae</taxon>
        <taxon>Streptosporangium</taxon>
    </lineage>
</organism>
<dbReference type="InterPro" id="IPR000086">
    <property type="entry name" value="NUDIX_hydrolase_dom"/>
</dbReference>
<feature type="domain" description="Nudix hydrolase" evidence="1">
    <location>
        <begin position="5"/>
        <end position="139"/>
    </location>
</feature>
<name>A0ABT9QU71_9ACTN</name>
<sequence length="179" mass="19758">MSARCDNRSVGVLIENADGEYLMFDRNTFQPGTAGAAGHVDEHGSFVDAAHAEVAEELGLRVEALTLLLTAWRDNRCRRQIGPAGVGHHWYLYRAQVSGQLAPSDRETRNVRWLSATELQELVERTIAYAHGHLSDADFTARPGIEPVWVRWLTVAGLADATPADLAQIDQIANRLTRS</sequence>
<reference evidence="2 3" key="1">
    <citation type="submission" date="2023-07" db="EMBL/GenBank/DDBJ databases">
        <title>Sequencing the genomes of 1000 actinobacteria strains.</title>
        <authorList>
            <person name="Klenk H.-P."/>
        </authorList>
    </citation>
    <scope>NUCLEOTIDE SEQUENCE [LARGE SCALE GENOMIC DNA]</scope>
    <source>
        <strain evidence="2 3">DSM 46740</strain>
    </source>
</reference>
<dbReference type="PROSITE" id="PS51462">
    <property type="entry name" value="NUDIX"/>
    <property type="match status" value="1"/>
</dbReference>
<dbReference type="EMBL" id="JAUSQU010000002">
    <property type="protein sequence ID" value="MDP9850317.1"/>
    <property type="molecule type" value="Genomic_DNA"/>
</dbReference>
<protein>
    <submittedName>
        <fullName evidence="2">8-oxo-dGTP pyrophosphatase MutT (NUDIX family)</fullName>
    </submittedName>
</protein>
<dbReference type="InterPro" id="IPR015797">
    <property type="entry name" value="NUDIX_hydrolase-like_dom_sf"/>
</dbReference>
<evidence type="ECO:0000313" key="2">
    <source>
        <dbReference type="EMBL" id="MDP9850317.1"/>
    </source>
</evidence>
<dbReference type="Pfam" id="PF00293">
    <property type="entry name" value="NUDIX"/>
    <property type="match status" value="1"/>
</dbReference>
<proteinExistence type="predicted"/>
<accession>A0ABT9QU71</accession>
<evidence type="ECO:0000259" key="1">
    <source>
        <dbReference type="PROSITE" id="PS51462"/>
    </source>
</evidence>
<dbReference type="CDD" id="cd02883">
    <property type="entry name" value="NUDIX_Hydrolase"/>
    <property type="match status" value="1"/>
</dbReference>
<dbReference type="SUPFAM" id="SSF55811">
    <property type="entry name" value="Nudix"/>
    <property type="match status" value="1"/>
</dbReference>
<evidence type="ECO:0000313" key="3">
    <source>
        <dbReference type="Proteomes" id="UP001225356"/>
    </source>
</evidence>
<gene>
    <name evidence="2" type="ORF">J2853_009613</name>
</gene>
<dbReference type="Proteomes" id="UP001225356">
    <property type="component" value="Unassembled WGS sequence"/>
</dbReference>
<comment type="caution">
    <text evidence="2">The sequence shown here is derived from an EMBL/GenBank/DDBJ whole genome shotgun (WGS) entry which is preliminary data.</text>
</comment>
<dbReference type="Gene3D" id="3.90.79.10">
    <property type="entry name" value="Nucleoside Triphosphate Pyrophosphohydrolase"/>
    <property type="match status" value="1"/>
</dbReference>